<keyword evidence="3" id="KW-0804">Transcription</keyword>
<dbReference type="Proteomes" id="UP001597053">
    <property type="component" value="Unassembled WGS sequence"/>
</dbReference>
<dbReference type="InterPro" id="IPR001647">
    <property type="entry name" value="HTH_TetR"/>
</dbReference>
<evidence type="ECO:0000256" key="1">
    <source>
        <dbReference type="ARBA" id="ARBA00023015"/>
    </source>
</evidence>
<organism evidence="6 7">
    <name type="scientific">Micromonospora azadirachtae</name>
    <dbReference type="NCBI Taxonomy" id="1970735"/>
    <lineage>
        <taxon>Bacteria</taxon>
        <taxon>Bacillati</taxon>
        <taxon>Actinomycetota</taxon>
        <taxon>Actinomycetes</taxon>
        <taxon>Micromonosporales</taxon>
        <taxon>Micromonosporaceae</taxon>
        <taxon>Micromonospora</taxon>
    </lineage>
</organism>
<dbReference type="Pfam" id="PF00440">
    <property type="entry name" value="TetR_N"/>
    <property type="match status" value="1"/>
</dbReference>
<dbReference type="PROSITE" id="PS50977">
    <property type="entry name" value="HTH_TETR_2"/>
    <property type="match status" value="1"/>
</dbReference>
<dbReference type="InterPro" id="IPR011075">
    <property type="entry name" value="TetR_C"/>
</dbReference>
<evidence type="ECO:0000256" key="3">
    <source>
        <dbReference type="ARBA" id="ARBA00023163"/>
    </source>
</evidence>
<dbReference type="Gene3D" id="1.10.357.10">
    <property type="entry name" value="Tetracycline Repressor, domain 2"/>
    <property type="match status" value="1"/>
</dbReference>
<dbReference type="SUPFAM" id="SSF48498">
    <property type="entry name" value="Tetracyclin repressor-like, C-terminal domain"/>
    <property type="match status" value="1"/>
</dbReference>
<evidence type="ECO:0000256" key="4">
    <source>
        <dbReference type="PROSITE-ProRule" id="PRU00335"/>
    </source>
</evidence>
<name>A0ABW2ZX13_9ACTN</name>
<sequence>MSDQKVWEVTMAMGRPRQFDTGRVLEAALRVFWTKGYEGATMAELSAATNLKAGSIYAAFGSKAGLFRQVVNHYSDTVFGYGTAALEAGTARDVVRRWVLGAADATTGPDTPPGCLLVQGALAAGDTAAEARGELAARRHTAVEMLTERFVRARESGDLPSTVDPRDAATYVITFSQGLAVQAASGAGRSDLRRLAELALRKLPWE</sequence>
<protein>
    <submittedName>
        <fullName evidence="6">TetR/AcrR family transcriptional regulator</fullName>
    </submittedName>
</protein>
<evidence type="ECO:0000313" key="6">
    <source>
        <dbReference type="EMBL" id="MFD0783191.1"/>
    </source>
</evidence>
<dbReference type="EMBL" id="JBHTHM010000102">
    <property type="protein sequence ID" value="MFD0783191.1"/>
    <property type="molecule type" value="Genomic_DNA"/>
</dbReference>
<dbReference type="SUPFAM" id="SSF46689">
    <property type="entry name" value="Homeodomain-like"/>
    <property type="match status" value="1"/>
</dbReference>
<keyword evidence="2 4" id="KW-0238">DNA-binding</keyword>
<dbReference type="Pfam" id="PF16925">
    <property type="entry name" value="TetR_C_13"/>
    <property type="match status" value="1"/>
</dbReference>
<dbReference type="PANTHER" id="PTHR47506:SF1">
    <property type="entry name" value="HTH-TYPE TRANSCRIPTIONAL REGULATOR YJDC"/>
    <property type="match status" value="1"/>
</dbReference>
<evidence type="ECO:0000313" key="7">
    <source>
        <dbReference type="Proteomes" id="UP001597053"/>
    </source>
</evidence>
<dbReference type="InterPro" id="IPR036271">
    <property type="entry name" value="Tet_transcr_reg_TetR-rel_C_sf"/>
</dbReference>
<comment type="caution">
    <text evidence="6">The sequence shown here is derived from an EMBL/GenBank/DDBJ whole genome shotgun (WGS) entry which is preliminary data.</text>
</comment>
<dbReference type="PANTHER" id="PTHR47506">
    <property type="entry name" value="TRANSCRIPTIONAL REGULATORY PROTEIN"/>
    <property type="match status" value="1"/>
</dbReference>
<dbReference type="Gene3D" id="1.10.10.60">
    <property type="entry name" value="Homeodomain-like"/>
    <property type="match status" value="1"/>
</dbReference>
<accession>A0ABW2ZX13</accession>
<gene>
    <name evidence="6" type="ORF">ACFQZ8_04535</name>
</gene>
<feature type="DNA-binding region" description="H-T-H motif" evidence="4">
    <location>
        <begin position="41"/>
        <end position="60"/>
    </location>
</feature>
<keyword evidence="7" id="KW-1185">Reference proteome</keyword>
<keyword evidence="1" id="KW-0805">Transcription regulation</keyword>
<feature type="domain" description="HTH tetR-type" evidence="5">
    <location>
        <begin position="18"/>
        <end position="78"/>
    </location>
</feature>
<evidence type="ECO:0000256" key="2">
    <source>
        <dbReference type="ARBA" id="ARBA00023125"/>
    </source>
</evidence>
<dbReference type="PRINTS" id="PR00455">
    <property type="entry name" value="HTHTETR"/>
</dbReference>
<dbReference type="InterPro" id="IPR009057">
    <property type="entry name" value="Homeodomain-like_sf"/>
</dbReference>
<reference evidence="7" key="1">
    <citation type="journal article" date="2019" name="Int. J. Syst. Evol. Microbiol.">
        <title>The Global Catalogue of Microorganisms (GCM) 10K type strain sequencing project: providing services to taxonomists for standard genome sequencing and annotation.</title>
        <authorList>
            <consortium name="The Broad Institute Genomics Platform"/>
            <consortium name="The Broad Institute Genome Sequencing Center for Infectious Disease"/>
            <person name="Wu L."/>
            <person name="Ma J."/>
        </authorList>
    </citation>
    <scope>NUCLEOTIDE SEQUENCE [LARGE SCALE GENOMIC DNA]</scope>
    <source>
        <strain evidence="7">JCM 32148</strain>
    </source>
</reference>
<proteinExistence type="predicted"/>
<evidence type="ECO:0000259" key="5">
    <source>
        <dbReference type="PROSITE" id="PS50977"/>
    </source>
</evidence>